<keyword evidence="2" id="KW-0378">Hydrolase</keyword>
<dbReference type="Pfam" id="PF00929">
    <property type="entry name" value="RNase_T"/>
    <property type="match status" value="1"/>
</dbReference>
<dbReference type="Gene3D" id="3.30.420.10">
    <property type="entry name" value="Ribonuclease H-like superfamily/Ribonuclease H"/>
    <property type="match status" value="1"/>
</dbReference>
<keyword evidence="1" id="KW-0540">Nuclease</keyword>
<organism evidence="5 6">
    <name type="scientific">Longispora fulva</name>
    <dbReference type="NCBI Taxonomy" id="619741"/>
    <lineage>
        <taxon>Bacteria</taxon>
        <taxon>Bacillati</taxon>
        <taxon>Actinomycetota</taxon>
        <taxon>Actinomycetes</taxon>
        <taxon>Micromonosporales</taxon>
        <taxon>Micromonosporaceae</taxon>
        <taxon>Longispora</taxon>
    </lineage>
</organism>
<dbReference type="InterPro" id="IPR036397">
    <property type="entry name" value="RNaseH_sf"/>
</dbReference>
<dbReference type="RefSeq" id="WP_197001575.1">
    <property type="nucleotide sequence ID" value="NZ_BONS01000033.1"/>
</dbReference>
<evidence type="ECO:0000259" key="4">
    <source>
        <dbReference type="SMART" id="SM00479"/>
    </source>
</evidence>
<dbReference type="CDD" id="cd06133">
    <property type="entry name" value="ERI-1_3'hExo_like"/>
    <property type="match status" value="1"/>
</dbReference>
<evidence type="ECO:0000313" key="6">
    <source>
        <dbReference type="Proteomes" id="UP000622552"/>
    </source>
</evidence>
<dbReference type="EMBL" id="JADOUF010000001">
    <property type="protein sequence ID" value="MBG6134323.1"/>
    <property type="molecule type" value="Genomic_DNA"/>
</dbReference>
<keyword evidence="3 5" id="KW-0269">Exonuclease</keyword>
<dbReference type="InterPro" id="IPR013520">
    <property type="entry name" value="Ribonucl_H"/>
</dbReference>
<reference evidence="5" key="1">
    <citation type="submission" date="2020-11" db="EMBL/GenBank/DDBJ databases">
        <title>Sequencing the genomes of 1000 actinobacteria strains.</title>
        <authorList>
            <person name="Klenk H.-P."/>
        </authorList>
    </citation>
    <scope>NUCLEOTIDE SEQUENCE</scope>
    <source>
        <strain evidence="5">DSM 45356</strain>
    </source>
</reference>
<dbReference type="InterPro" id="IPR051274">
    <property type="entry name" value="3-5_Exoribonuclease"/>
</dbReference>
<dbReference type="GO" id="GO:0000175">
    <property type="term" value="F:3'-5'-RNA exonuclease activity"/>
    <property type="evidence" value="ECO:0007669"/>
    <property type="project" value="InterPro"/>
</dbReference>
<dbReference type="Proteomes" id="UP000622552">
    <property type="component" value="Unassembled WGS sequence"/>
</dbReference>
<evidence type="ECO:0000256" key="3">
    <source>
        <dbReference type="ARBA" id="ARBA00022839"/>
    </source>
</evidence>
<evidence type="ECO:0000256" key="2">
    <source>
        <dbReference type="ARBA" id="ARBA00022801"/>
    </source>
</evidence>
<dbReference type="PANTHER" id="PTHR23044:SF61">
    <property type="entry name" value="3'-5' EXORIBONUCLEASE 1-RELATED"/>
    <property type="match status" value="1"/>
</dbReference>
<feature type="domain" description="Exonuclease" evidence="4">
    <location>
        <begin position="4"/>
        <end position="181"/>
    </location>
</feature>
<dbReference type="AlphaFoldDB" id="A0A8J7GMH0"/>
<dbReference type="SUPFAM" id="SSF53098">
    <property type="entry name" value="Ribonuclease H-like"/>
    <property type="match status" value="1"/>
</dbReference>
<accession>A0A8J7GMH0</accession>
<comment type="caution">
    <text evidence="5">The sequence shown here is derived from an EMBL/GenBank/DDBJ whole genome shotgun (WGS) entry which is preliminary data.</text>
</comment>
<evidence type="ECO:0000256" key="1">
    <source>
        <dbReference type="ARBA" id="ARBA00022722"/>
    </source>
</evidence>
<dbReference type="InterPro" id="IPR012337">
    <property type="entry name" value="RNaseH-like_sf"/>
</dbReference>
<name>A0A8J7GMH0_9ACTN</name>
<proteinExistence type="predicted"/>
<dbReference type="SMART" id="SM00479">
    <property type="entry name" value="EXOIII"/>
    <property type="match status" value="1"/>
</dbReference>
<keyword evidence="6" id="KW-1185">Reference proteome</keyword>
<protein>
    <submittedName>
        <fullName evidence="5">Inhibitor of KinA sporulation pathway (Predicted exonuclease)</fullName>
    </submittedName>
</protein>
<evidence type="ECO:0000313" key="5">
    <source>
        <dbReference type="EMBL" id="MBG6134323.1"/>
    </source>
</evidence>
<dbReference type="InterPro" id="IPR047201">
    <property type="entry name" value="ERI-1_3'hExo-like"/>
</dbReference>
<gene>
    <name evidence="5" type="ORF">IW245_000517</name>
</gene>
<sequence>MSEQLVNVIDVEATCWSGQPPAGQVSQIIEIGLCVVDLAARERVANRGILVRPTRSTVSAFCTELTSLTQVDVDSGMTFAEACTALVGEEDSANRVWLSWGDYDRKQFHRDCQGSGVAYPFGRHINLKAAYTDAYDLPRRPGMAAALHHAGLPLEGRHHRGVDDARNIAALLLHMLADGHDPVATHVDSVS</sequence>
<dbReference type="PANTHER" id="PTHR23044">
    <property type="entry name" value="3'-5' EXONUCLEASE ERI1-RELATED"/>
    <property type="match status" value="1"/>
</dbReference>
<dbReference type="GO" id="GO:0003676">
    <property type="term" value="F:nucleic acid binding"/>
    <property type="evidence" value="ECO:0007669"/>
    <property type="project" value="InterPro"/>
</dbReference>